<dbReference type="EMBL" id="BMAV01004085">
    <property type="protein sequence ID" value="GFY44150.1"/>
    <property type="molecule type" value="Genomic_DNA"/>
</dbReference>
<dbReference type="AlphaFoldDB" id="A0A8X6WZK0"/>
<organism evidence="1 2">
    <name type="scientific">Trichonephila inaurata madagascariensis</name>
    <dbReference type="NCBI Taxonomy" id="2747483"/>
    <lineage>
        <taxon>Eukaryota</taxon>
        <taxon>Metazoa</taxon>
        <taxon>Ecdysozoa</taxon>
        <taxon>Arthropoda</taxon>
        <taxon>Chelicerata</taxon>
        <taxon>Arachnida</taxon>
        <taxon>Araneae</taxon>
        <taxon>Araneomorphae</taxon>
        <taxon>Entelegynae</taxon>
        <taxon>Araneoidea</taxon>
        <taxon>Nephilidae</taxon>
        <taxon>Trichonephila</taxon>
        <taxon>Trichonephila inaurata</taxon>
    </lineage>
</organism>
<sequence>MNHVLYSIGLMDVGIYGGKPLKANALKLLLEWFRYEPYGLGNVFLTFWVHSSLWKARWINTSMHLSFRTISTPICALFFFRMIASTSRTMQSAGFEEHQGAPLASKLS</sequence>
<evidence type="ECO:0000313" key="1">
    <source>
        <dbReference type="EMBL" id="GFY44150.1"/>
    </source>
</evidence>
<dbReference type="Proteomes" id="UP000886998">
    <property type="component" value="Unassembled WGS sequence"/>
</dbReference>
<comment type="caution">
    <text evidence="1">The sequence shown here is derived from an EMBL/GenBank/DDBJ whole genome shotgun (WGS) entry which is preliminary data.</text>
</comment>
<gene>
    <name evidence="1" type="ORF">TNIN_66741</name>
</gene>
<accession>A0A8X6WZK0</accession>
<evidence type="ECO:0000313" key="2">
    <source>
        <dbReference type="Proteomes" id="UP000886998"/>
    </source>
</evidence>
<reference evidence="1" key="1">
    <citation type="submission" date="2020-08" db="EMBL/GenBank/DDBJ databases">
        <title>Multicomponent nature underlies the extraordinary mechanical properties of spider dragline silk.</title>
        <authorList>
            <person name="Kono N."/>
            <person name="Nakamura H."/>
            <person name="Mori M."/>
            <person name="Yoshida Y."/>
            <person name="Ohtoshi R."/>
            <person name="Malay A.D."/>
            <person name="Moran D.A.P."/>
            <person name="Tomita M."/>
            <person name="Numata K."/>
            <person name="Arakawa K."/>
        </authorList>
    </citation>
    <scope>NUCLEOTIDE SEQUENCE</scope>
</reference>
<name>A0A8X6WZK0_9ARAC</name>
<proteinExistence type="predicted"/>
<dbReference type="OrthoDB" id="10588515at2759"/>
<protein>
    <submittedName>
        <fullName evidence="1">Uncharacterized protein</fullName>
    </submittedName>
</protein>
<keyword evidence="2" id="KW-1185">Reference proteome</keyword>